<dbReference type="RefSeq" id="WP_078929434.1">
    <property type="nucleotide sequence ID" value="NZ_FUXX01000052.1"/>
</dbReference>
<keyword evidence="4" id="KW-1185">Reference proteome</keyword>
<feature type="domain" description="LapB rubredoxin metal binding" evidence="2">
    <location>
        <begin position="353"/>
        <end position="380"/>
    </location>
</feature>
<dbReference type="SMART" id="SM00028">
    <property type="entry name" value="TPR"/>
    <property type="match status" value="2"/>
</dbReference>
<dbReference type="Proteomes" id="UP000242432">
    <property type="component" value="Unassembled WGS sequence"/>
</dbReference>
<dbReference type="InterPro" id="IPR011990">
    <property type="entry name" value="TPR-like_helical_dom_sf"/>
</dbReference>
<dbReference type="Pfam" id="PF13176">
    <property type="entry name" value="TPR_7"/>
    <property type="match status" value="1"/>
</dbReference>
<evidence type="ECO:0000313" key="3">
    <source>
        <dbReference type="EMBL" id="SKA68902.1"/>
    </source>
</evidence>
<dbReference type="AlphaFoldDB" id="A0A1T4VV84"/>
<dbReference type="GO" id="GO:0046872">
    <property type="term" value="F:metal ion binding"/>
    <property type="evidence" value="ECO:0007669"/>
    <property type="project" value="UniProtKB-KW"/>
</dbReference>
<accession>A0A1T4VV84</accession>
<gene>
    <name evidence="3" type="ORF">SAMN02745213_02124</name>
</gene>
<dbReference type="Pfam" id="PF18073">
    <property type="entry name" value="Zn_ribbon_LapB"/>
    <property type="match status" value="1"/>
</dbReference>
<dbReference type="EMBL" id="FUXX01000052">
    <property type="protein sequence ID" value="SKA68902.1"/>
    <property type="molecule type" value="Genomic_DNA"/>
</dbReference>
<protein>
    <submittedName>
        <fullName evidence="3">Lipopolysaccharide biosynthesis regulator YciM, contains six TPR domains and a predicted metal-binding C-terminal domain</fullName>
    </submittedName>
</protein>
<sequence length="387" mass="43756">MFELLFLLLPVAAVYGYYMGYNSSRQKQQNIKNKQNSNYLKGFDYLLNNKQEKAVDKFIAFLNSKDPSFESSLALGNLFRQRGEVDKAIALHEKMSSDESIDDSEKETALLELSRDFISAGLLDRAEDILVKTVDIPRLQHESAILLLSVYEKEQDYAKAIEVANRYSTSLEGRQSRQVSQYYCELAKQQLLDGNKDTAASTYRKAIECCNKSIRARLELAEILVSQNNFLKASQLIKEVSIIEPNSGVICLDKLKKCFPNSADPNYRFALEDLVHRTNSAEAMVELVKTVEQQSGKEDAEALLLSFIKNKSNLKLFSALLELRSHGTDATSNESIMQIKSILDAQIALSNRYSCPNCGFESKIMFWQCPSCRKWESLKPKIGLDGD</sequence>
<dbReference type="InterPro" id="IPR019734">
    <property type="entry name" value="TPR_rpt"/>
</dbReference>
<evidence type="ECO:0000259" key="2">
    <source>
        <dbReference type="Pfam" id="PF18073"/>
    </source>
</evidence>
<dbReference type="InterPro" id="IPR041166">
    <property type="entry name" value="Rubredoxin_2"/>
</dbReference>
<dbReference type="STRING" id="83771.SAMN02910357_02396"/>
<proteinExistence type="predicted"/>
<name>A0A1T4VV84_9GAMM</name>
<dbReference type="SUPFAM" id="SSF48452">
    <property type="entry name" value="TPR-like"/>
    <property type="match status" value="1"/>
</dbReference>
<keyword evidence="1" id="KW-0479">Metal-binding</keyword>
<reference evidence="4" key="1">
    <citation type="submission" date="2017-02" db="EMBL/GenBank/DDBJ databases">
        <authorList>
            <person name="Varghese N."/>
            <person name="Submissions S."/>
        </authorList>
    </citation>
    <scope>NUCLEOTIDE SEQUENCE [LARGE SCALE GENOMIC DNA]</scope>
    <source>
        <strain evidence="4">DSM 3072</strain>
    </source>
</reference>
<evidence type="ECO:0000313" key="4">
    <source>
        <dbReference type="Proteomes" id="UP000242432"/>
    </source>
</evidence>
<organism evidence="3 4">
    <name type="scientific">Succinivibrio dextrinosolvens DSM 3072</name>
    <dbReference type="NCBI Taxonomy" id="1123324"/>
    <lineage>
        <taxon>Bacteria</taxon>
        <taxon>Pseudomonadati</taxon>
        <taxon>Pseudomonadota</taxon>
        <taxon>Gammaproteobacteria</taxon>
        <taxon>Aeromonadales</taxon>
        <taxon>Succinivibrionaceae</taxon>
        <taxon>Succinivibrio</taxon>
    </lineage>
</organism>
<evidence type="ECO:0000256" key="1">
    <source>
        <dbReference type="ARBA" id="ARBA00022723"/>
    </source>
</evidence>
<dbReference type="Gene3D" id="1.25.40.10">
    <property type="entry name" value="Tetratricopeptide repeat domain"/>
    <property type="match status" value="1"/>
</dbReference>